<evidence type="ECO:0000313" key="12">
    <source>
        <dbReference type="EMBL" id="CAD7682338.1"/>
    </source>
</evidence>
<dbReference type="EMBL" id="CAJHUB010000754">
    <property type="protein sequence ID" value="CAD7682338.1"/>
    <property type="molecule type" value="Genomic_DNA"/>
</dbReference>
<dbReference type="GO" id="GO:0019236">
    <property type="term" value="P:response to pheromone"/>
    <property type="evidence" value="ECO:0007669"/>
    <property type="project" value="UniProtKB-KW"/>
</dbReference>
<keyword evidence="7 11" id="KW-0297">G-protein coupled receptor</keyword>
<protein>
    <recommendedName>
        <fullName evidence="11">Vomeronasal type-1 receptor</fullName>
    </recommendedName>
</protein>
<evidence type="ECO:0000256" key="7">
    <source>
        <dbReference type="ARBA" id="ARBA00023040"/>
    </source>
</evidence>
<evidence type="ECO:0000256" key="2">
    <source>
        <dbReference type="ARBA" id="ARBA00010663"/>
    </source>
</evidence>
<evidence type="ECO:0000256" key="3">
    <source>
        <dbReference type="ARBA" id="ARBA00022475"/>
    </source>
</evidence>
<comment type="caution">
    <text evidence="11">Lacks conserved residue(s) required for the propagation of feature annotation.</text>
</comment>
<comment type="similarity">
    <text evidence="2 11">Belongs to the G-protein coupled receptor 1 family.</text>
</comment>
<accession>A0A811YY70</accession>
<dbReference type="InterPro" id="IPR004072">
    <property type="entry name" value="Vmron_rcpt_1"/>
</dbReference>
<feature type="transmembrane region" description="Helical" evidence="11">
    <location>
        <begin position="61"/>
        <end position="82"/>
    </location>
</feature>
<evidence type="ECO:0000256" key="10">
    <source>
        <dbReference type="ARBA" id="ARBA00023224"/>
    </source>
</evidence>
<evidence type="ECO:0000256" key="4">
    <source>
        <dbReference type="ARBA" id="ARBA00022507"/>
    </source>
</evidence>
<dbReference type="AlphaFoldDB" id="A0A811YY70"/>
<keyword evidence="4 11" id="KW-0589">Pheromone response</keyword>
<name>A0A811YY70_NYCPR</name>
<dbReference type="Pfam" id="PF03402">
    <property type="entry name" value="V1R"/>
    <property type="match status" value="1"/>
</dbReference>
<evidence type="ECO:0000256" key="9">
    <source>
        <dbReference type="ARBA" id="ARBA00023170"/>
    </source>
</evidence>
<sequence length="131" mass="14461">MPFWGLYHILSDFGCIFFLYIRGVGRGVSIGTTRLLSVFQVIIISPRNARWAVLKGKAFKCIVPSIVLFWVLQILVNIVIFIPRLLPHSTPQPPAPSPGVALNRPRSDAGTWASFPALDSIFKSGSLVLQT</sequence>
<evidence type="ECO:0000313" key="13">
    <source>
        <dbReference type="Proteomes" id="UP000645828"/>
    </source>
</evidence>
<keyword evidence="3 11" id="KW-1003">Cell membrane</keyword>
<keyword evidence="10 11" id="KW-0807">Transducer</keyword>
<organism evidence="12 13">
    <name type="scientific">Nyctereutes procyonoides</name>
    <name type="common">Raccoon dog</name>
    <name type="synonym">Canis procyonoides</name>
    <dbReference type="NCBI Taxonomy" id="34880"/>
    <lineage>
        <taxon>Eukaryota</taxon>
        <taxon>Metazoa</taxon>
        <taxon>Chordata</taxon>
        <taxon>Craniata</taxon>
        <taxon>Vertebrata</taxon>
        <taxon>Euteleostomi</taxon>
        <taxon>Mammalia</taxon>
        <taxon>Eutheria</taxon>
        <taxon>Laurasiatheria</taxon>
        <taxon>Carnivora</taxon>
        <taxon>Caniformia</taxon>
        <taxon>Canidae</taxon>
        <taxon>Nyctereutes</taxon>
    </lineage>
</organism>
<evidence type="ECO:0000256" key="5">
    <source>
        <dbReference type="ARBA" id="ARBA00022692"/>
    </source>
</evidence>
<keyword evidence="9 11" id="KW-0675">Receptor</keyword>
<keyword evidence="5 11" id="KW-0812">Transmembrane</keyword>
<keyword evidence="8 11" id="KW-0472">Membrane</keyword>
<keyword evidence="6 11" id="KW-1133">Transmembrane helix</keyword>
<comment type="caution">
    <text evidence="12">The sequence shown here is derived from an EMBL/GenBank/DDBJ whole genome shotgun (WGS) entry which is preliminary data.</text>
</comment>
<evidence type="ECO:0000256" key="8">
    <source>
        <dbReference type="ARBA" id="ARBA00023136"/>
    </source>
</evidence>
<evidence type="ECO:0000256" key="1">
    <source>
        <dbReference type="ARBA" id="ARBA00004651"/>
    </source>
</evidence>
<dbReference type="GO" id="GO:0005886">
    <property type="term" value="C:plasma membrane"/>
    <property type="evidence" value="ECO:0007669"/>
    <property type="project" value="UniProtKB-SubCell"/>
</dbReference>
<dbReference type="GO" id="GO:0016503">
    <property type="term" value="F:pheromone receptor activity"/>
    <property type="evidence" value="ECO:0007669"/>
    <property type="project" value="InterPro"/>
</dbReference>
<evidence type="ECO:0000256" key="6">
    <source>
        <dbReference type="ARBA" id="ARBA00022989"/>
    </source>
</evidence>
<evidence type="ECO:0000256" key="11">
    <source>
        <dbReference type="RuleBase" id="RU364061"/>
    </source>
</evidence>
<dbReference type="Proteomes" id="UP000645828">
    <property type="component" value="Unassembled WGS sequence"/>
</dbReference>
<gene>
    <name evidence="12" type="ORF">NYPRO_LOCUS15130</name>
</gene>
<reference evidence="12" key="1">
    <citation type="submission" date="2020-12" db="EMBL/GenBank/DDBJ databases">
        <authorList>
            <consortium name="Molecular Ecology Group"/>
        </authorList>
    </citation>
    <scope>NUCLEOTIDE SEQUENCE</scope>
    <source>
        <strain evidence="12">TBG_1078</strain>
    </source>
</reference>
<keyword evidence="13" id="KW-1185">Reference proteome</keyword>
<comment type="subcellular location">
    <subcellularLocation>
        <location evidence="1 11">Cell membrane</location>
        <topology evidence="1 11">Multi-pass membrane protein</topology>
    </subcellularLocation>
</comment>
<feature type="transmembrane region" description="Helical" evidence="11">
    <location>
        <begin position="6"/>
        <end position="25"/>
    </location>
</feature>
<proteinExistence type="inferred from homology"/>
<dbReference type="SUPFAM" id="SSF81321">
    <property type="entry name" value="Family A G protein-coupled receptor-like"/>
    <property type="match status" value="1"/>
</dbReference>
<dbReference type="PANTHER" id="PTHR24062">
    <property type="entry name" value="VOMERONASAL TYPE-1 RECEPTOR"/>
    <property type="match status" value="1"/>
</dbReference>